<evidence type="ECO:0000313" key="2">
    <source>
        <dbReference type="Proteomes" id="UP001056120"/>
    </source>
</evidence>
<evidence type="ECO:0000313" key="1">
    <source>
        <dbReference type="EMBL" id="KAI3810912.1"/>
    </source>
</evidence>
<proteinExistence type="predicted"/>
<reference evidence="2" key="1">
    <citation type="journal article" date="2022" name="Mol. Ecol. Resour.">
        <title>The genomes of chicory, endive, great burdock and yacon provide insights into Asteraceae palaeo-polyploidization history and plant inulin production.</title>
        <authorList>
            <person name="Fan W."/>
            <person name="Wang S."/>
            <person name="Wang H."/>
            <person name="Wang A."/>
            <person name="Jiang F."/>
            <person name="Liu H."/>
            <person name="Zhao H."/>
            <person name="Xu D."/>
            <person name="Zhang Y."/>
        </authorList>
    </citation>
    <scope>NUCLEOTIDE SEQUENCE [LARGE SCALE GENOMIC DNA]</scope>
    <source>
        <strain evidence="2">cv. Yunnan</strain>
    </source>
</reference>
<gene>
    <name evidence="1" type="ORF">L1987_20563</name>
</gene>
<organism evidence="1 2">
    <name type="scientific">Smallanthus sonchifolius</name>
    <dbReference type="NCBI Taxonomy" id="185202"/>
    <lineage>
        <taxon>Eukaryota</taxon>
        <taxon>Viridiplantae</taxon>
        <taxon>Streptophyta</taxon>
        <taxon>Embryophyta</taxon>
        <taxon>Tracheophyta</taxon>
        <taxon>Spermatophyta</taxon>
        <taxon>Magnoliopsida</taxon>
        <taxon>eudicotyledons</taxon>
        <taxon>Gunneridae</taxon>
        <taxon>Pentapetalae</taxon>
        <taxon>asterids</taxon>
        <taxon>campanulids</taxon>
        <taxon>Asterales</taxon>
        <taxon>Asteraceae</taxon>
        <taxon>Asteroideae</taxon>
        <taxon>Heliantheae alliance</taxon>
        <taxon>Millerieae</taxon>
        <taxon>Smallanthus</taxon>
    </lineage>
</organism>
<keyword evidence="2" id="KW-1185">Reference proteome</keyword>
<dbReference type="Proteomes" id="UP001056120">
    <property type="component" value="Linkage Group LG07"/>
</dbReference>
<accession>A0ACB9IV22</accession>
<sequence length="225" mass="25991">MHSPNDDLERGHPHRHHRRGAPATCCTMCHAWASFLIWTALIFLLIFGIAFFAFVRSNLPQVKVHRLDVYKLNITQPKNNNKDTQLAIDVQMMVNVTNNNKKMTLVYGKLDVETTIEGFSLHDVSLDEFTQMPMTANDLKIHPREMRSAVNDDDDDDDEKELKLRADLHEMVLSLKMKGKIEFWFKGRMLSKLYLRVSCEGVEHARIDQALPGDCNVKLEFFGYI</sequence>
<name>A0ACB9IV22_9ASTR</name>
<comment type="caution">
    <text evidence="1">The sequence shown here is derived from an EMBL/GenBank/DDBJ whole genome shotgun (WGS) entry which is preliminary data.</text>
</comment>
<protein>
    <submittedName>
        <fullName evidence="1">Uncharacterized protein</fullName>
    </submittedName>
</protein>
<reference evidence="1 2" key="2">
    <citation type="journal article" date="2022" name="Mol. Ecol. Resour.">
        <title>The genomes of chicory, endive, great burdock and yacon provide insights into Asteraceae paleo-polyploidization history and plant inulin production.</title>
        <authorList>
            <person name="Fan W."/>
            <person name="Wang S."/>
            <person name="Wang H."/>
            <person name="Wang A."/>
            <person name="Jiang F."/>
            <person name="Liu H."/>
            <person name="Zhao H."/>
            <person name="Xu D."/>
            <person name="Zhang Y."/>
        </authorList>
    </citation>
    <scope>NUCLEOTIDE SEQUENCE [LARGE SCALE GENOMIC DNA]</scope>
    <source>
        <strain evidence="2">cv. Yunnan</strain>
        <tissue evidence="1">Leaves</tissue>
    </source>
</reference>
<dbReference type="EMBL" id="CM042024">
    <property type="protein sequence ID" value="KAI3810912.1"/>
    <property type="molecule type" value="Genomic_DNA"/>
</dbReference>